<dbReference type="InterPro" id="IPR036691">
    <property type="entry name" value="Endo/exonu/phosph_ase_sf"/>
</dbReference>
<evidence type="ECO:0000313" key="1">
    <source>
        <dbReference type="EMBL" id="KAK4828783.1"/>
    </source>
</evidence>
<dbReference type="PANTHER" id="PTHR33395">
    <property type="entry name" value="TRANSCRIPTASE, PUTATIVE-RELATED-RELATED"/>
    <property type="match status" value="1"/>
</dbReference>
<accession>A0AAN7SHV6</accession>
<gene>
    <name evidence="1" type="ORF">QYF61_000840</name>
</gene>
<dbReference type="GO" id="GO:0031012">
    <property type="term" value="C:extracellular matrix"/>
    <property type="evidence" value="ECO:0007669"/>
    <property type="project" value="TreeGrafter"/>
</dbReference>
<dbReference type="EMBL" id="JAUNZN010000001">
    <property type="protein sequence ID" value="KAK4828783.1"/>
    <property type="molecule type" value="Genomic_DNA"/>
</dbReference>
<name>A0AAN7SHV6_MYCAM</name>
<reference evidence="1 2" key="1">
    <citation type="journal article" date="2023" name="J. Hered.">
        <title>Chromosome-level genome of the wood stork (Mycteria americana) provides insight into avian chromosome evolution.</title>
        <authorList>
            <person name="Flamio R. Jr."/>
            <person name="Ramstad K.M."/>
        </authorList>
    </citation>
    <scope>NUCLEOTIDE SEQUENCE [LARGE SCALE GENOMIC DNA]</scope>
    <source>
        <strain evidence="1">JAX WOST 10</strain>
    </source>
</reference>
<dbReference type="SUPFAM" id="SSF56219">
    <property type="entry name" value="DNase I-like"/>
    <property type="match status" value="1"/>
</dbReference>
<dbReference type="AlphaFoldDB" id="A0AAN7SHV6"/>
<evidence type="ECO:0000313" key="2">
    <source>
        <dbReference type="Proteomes" id="UP001333110"/>
    </source>
</evidence>
<dbReference type="Gene3D" id="3.60.10.10">
    <property type="entry name" value="Endonuclease/exonuclease/phosphatase"/>
    <property type="match status" value="1"/>
</dbReference>
<dbReference type="GO" id="GO:0003824">
    <property type="term" value="F:catalytic activity"/>
    <property type="evidence" value="ECO:0007669"/>
    <property type="project" value="InterPro"/>
</dbReference>
<protein>
    <submittedName>
        <fullName evidence="1">Uncharacterized protein</fullName>
    </submittedName>
</protein>
<dbReference type="GO" id="GO:0061343">
    <property type="term" value="P:cell adhesion involved in heart morphogenesis"/>
    <property type="evidence" value="ECO:0007669"/>
    <property type="project" value="TreeGrafter"/>
</dbReference>
<dbReference type="GO" id="GO:0007508">
    <property type="term" value="P:larval heart development"/>
    <property type="evidence" value="ECO:0007669"/>
    <property type="project" value="TreeGrafter"/>
</dbReference>
<keyword evidence="2" id="KW-1185">Reference proteome</keyword>
<proteinExistence type="predicted"/>
<comment type="caution">
    <text evidence="1">The sequence shown here is derived from an EMBL/GenBank/DDBJ whole genome shotgun (WGS) entry which is preliminary data.</text>
</comment>
<dbReference type="Proteomes" id="UP001333110">
    <property type="component" value="Unassembled WGS sequence"/>
</dbReference>
<dbReference type="PANTHER" id="PTHR33395:SF22">
    <property type="entry name" value="REVERSE TRANSCRIPTASE DOMAIN-CONTAINING PROTEIN"/>
    <property type="match status" value="1"/>
</dbReference>
<organism evidence="1 2">
    <name type="scientific">Mycteria americana</name>
    <name type="common">Wood stork</name>
    <dbReference type="NCBI Taxonomy" id="33587"/>
    <lineage>
        <taxon>Eukaryota</taxon>
        <taxon>Metazoa</taxon>
        <taxon>Chordata</taxon>
        <taxon>Craniata</taxon>
        <taxon>Vertebrata</taxon>
        <taxon>Euteleostomi</taxon>
        <taxon>Archelosauria</taxon>
        <taxon>Archosauria</taxon>
        <taxon>Dinosauria</taxon>
        <taxon>Saurischia</taxon>
        <taxon>Theropoda</taxon>
        <taxon>Coelurosauria</taxon>
        <taxon>Aves</taxon>
        <taxon>Neognathae</taxon>
        <taxon>Neoaves</taxon>
        <taxon>Aequornithes</taxon>
        <taxon>Ciconiiformes</taxon>
        <taxon>Ciconiidae</taxon>
        <taxon>Mycteria</taxon>
    </lineage>
</organism>
<sequence length="412" mass="47921">MEVFTLEHMGTPERRAHHQRKGMGTKQEELVAAAQMENYDLIAITEIWWDESYDWSAVIDSYKLCRRDRQGRRGEGVALYVKNGIDCMELSLKKSNVQVKSLWVKIRDQVNKGNFVVGVYYRPPDQEEDEASRSQALIGDFNHICWKSSTANCKQSRKLLECIEDNFVVQVMESLTRGEALLDLLLTNVEEFIGESRLEAQELSIPMCKKSGRGGRRPTWLNQDLLAKLKHKDKMLRQWRQGYTSWGDYRDMAQECRVGIRKAKAQLELNLARDVKNKKKGFFRYIGQQRQMKETVPALMSETGDLATTDMERAEVFNNFFASVFNGNWSSHATQFTESKRRDWETEVLPTIREEQVQDHLRNLNVHESMGPDEMHSRVLRELAGEGAKPLSIIFWKWLSHYPSYLPVMADW</sequence>